<feature type="domain" description="FAD dependent oxidoreductase" evidence="2">
    <location>
        <begin position="30"/>
        <end position="381"/>
    </location>
</feature>
<dbReference type="Proteomes" id="UP001227126">
    <property type="component" value="Unassembled WGS sequence"/>
</dbReference>
<keyword evidence="4" id="KW-1185">Reference proteome</keyword>
<dbReference type="PANTHER" id="PTHR13847">
    <property type="entry name" value="SARCOSINE DEHYDROGENASE-RELATED"/>
    <property type="match status" value="1"/>
</dbReference>
<dbReference type="GO" id="GO:0016491">
    <property type="term" value="F:oxidoreductase activity"/>
    <property type="evidence" value="ECO:0007669"/>
    <property type="project" value="UniProtKB-KW"/>
</dbReference>
<sequence length="442" mass="46756">MTSDRPENLWRHSHRPDMELAALDGDTRSDLLVIGGGFTGCSAALEAARGNADVVLLEARTIGHGGSGRNVGLVNAGLWLPPDDIVAKLGRDAGTRLIDALSVAPDLVFRLIAEHGIDCEATRNGTLHLAHAPSGLRELESRLRQGNRTGAPLQLLDAGETARRSGSRAFFGGLFDPRAGTVQPLAYCRGLAAAARAAGARIFEGSPVREIVHDGTHWIARVGGHRVRARHLLLATNAYADGIGGAPAREFVPVHFSQFATAPLPEPLRRHILPGGEGCWDTDMIMNSVRIDRDGRVIIGGVGNVDGPGATIHRRWAARKLAHFYPELAGLPFEHAWSGAIAMTSDHLPKVLSFGPNALSVFGYSGRGIGPGTVFGKQAARALLRGDTDALPVPLTESYSEGGKRARTVFFEVGALAAHALRPGPFVPRKASSPSALAPGQD</sequence>
<reference evidence="3 4" key="1">
    <citation type="submission" date="2023-05" db="EMBL/GenBank/DDBJ databases">
        <title>Sedimentitalea sp. nov. JM2-8.</title>
        <authorList>
            <person name="Huang J."/>
        </authorList>
    </citation>
    <scope>NUCLEOTIDE SEQUENCE [LARGE SCALE GENOMIC DNA]</scope>
    <source>
        <strain evidence="3 4">JM2-8</strain>
    </source>
</reference>
<dbReference type="EC" id="1.-.-.-" evidence="3"/>
<evidence type="ECO:0000313" key="3">
    <source>
        <dbReference type="EMBL" id="MDK3074470.1"/>
    </source>
</evidence>
<dbReference type="RefSeq" id="WP_284486400.1">
    <property type="nucleotide sequence ID" value="NZ_JASNJE010000020.1"/>
</dbReference>
<evidence type="ECO:0000313" key="4">
    <source>
        <dbReference type="Proteomes" id="UP001227126"/>
    </source>
</evidence>
<accession>A0ABT7FH55</accession>
<gene>
    <name evidence="3" type="ORF">QO034_15330</name>
</gene>
<organism evidence="3 4">
    <name type="scientific">Sedimentitalea xiamensis</name>
    <dbReference type="NCBI Taxonomy" id="3050037"/>
    <lineage>
        <taxon>Bacteria</taxon>
        <taxon>Pseudomonadati</taxon>
        <taxon>Pseudomonadota</taxon>
        <taxon>Alphaproteobacteria</taxon>
        <taxon>Rhodobacterales</taxon>
        <taxon>Paracoccaceae</taxon>
        <taxon>Sedimentitalea</taxon>
    </lineage>
</organism>
<dbReference type="Gene3D" id="3.30.9.10">
    <property type="entry name" value="D-Amino Acid Oxidase, subunit A, domain 2"/>
    <property type="match status" value="1"/>
</dbReference>
<dbReference type="EMBL" id="JASNJE010000020">
    <property type="protein sequence ID" value="MDK3074470.1"/>
    <property type="molecule type" value="Genomic_DNA"/>
</dbReference>
<evidence type="ECO:0000256" key="1">
    <source>
        <dbReference type="ARBA" id="ARBA00023002"/>
    </source>
</evidence>
<evidence type="ECO:0000259" key="2">
    <source>
        <dbReference type="Pfam" id="PF01266"/>
    </source>
</evidence>
<name>A0ABT7FH55_9RHOB</name>
<dbReference type="Pfam" id="PF01266">
    <property type="entry name" value="DAO"/>
    <property type="match status" value="1"/>
</dbReference>
<keyword evidence="1 3" id="KW-0560">Oxidoreductase</keyword>
<dbReference type="InterPro" id="IPR006076">
    <property type="entry name" value="FAD-dep_OxRdtase"/>
</dbReference>
<proteinExistence type="predicted"/>
<dbReference type="SUPFAM" id="SSF51905">
    <property type="entry name" value="FAD/NAD(P)-binding domain"/>
    <property type="match status" value="1"/>
</dbReference>
<comment type="caution">
    <text evidence="3">The sequence shown here is derived from an EMBL/GenBank/DDBJ whole genome shotgun (WGS) entry which is preliminary data.</text>
</comment>
<protein>
    <submittedName>
        <fullName evidence="3">FAD-binding oxidoreductase</fullName>
        <ecNumber evidence="3">1.-.-.-</ecNumber>
    </submittedName>
</protein>
<dbReference type="Gene3D" id="3.50.50.60">
    <property type="entry name" value="FAD/NAD(P)-binding domain"/>
    <property type="match status" value="1"/>
</dbReference>
<dbReference type="PANTHER" id="PTHR13847:SF275">
    <property type="entry name" value="GAMMA-GLUTAMYLPUTRESCINE OXIDOREDUCTASE"/>
    <property type="match status" value="1"/>
</dbReference>
<dbReference type="InterPro" id="IPR036188">
    <property type="entry name" value="FAD/NAD-bd_sf"/>
</dbReference>